<dbReference type="EMBL" id="CP011541">
    <property type="protein sequence ID" value="AKK04239.1"/>
    <property type="molecule type" value="Genomic_DNA"/>
</dbReference>
<reference evidence="3 4" key="1">
    <citation type="submission" date="2015-05" db="EMBL/GenBank/DDBJ databases">
        <title>Complete genome sequence of Corynebacterium epidermidicanis DSM 45586, isolated from the skin of a dog suffering from pruritus.</title>
        <authorList>
            <person name="Ruckert C."/>
            <person name="Albersmeier A."/>
            <person name="Winkler A."/>
            <person name="Tauch A."/>
        </authorList>
    </citation>
    <scope>NUCLEOTIDE SEQUENCE [LARGE SCALE GENOMIC DNA]</scope>
    <source>
        <strain evidence="3 4">DSM 45586</strain>
    </source>
</reference>
<evidence type="ECO:0000313" key="3">
    <source>
        <dbReference type="EMBL" id="AKK04239.1"/>
    </source>
</evidence>
<dbReference type="GO" id="GO:0016020">
    <property type="term" value="C:membrane"/>
    <property type="evidence" value="ECO:0007669"/>
    <property type="project" value="TreeGrafter"/>
</dbReference>
<dbReference type="Pfam" id="PF00106">
    <property type="entry name" value="adh_short"/>
    <property type="match status" value="1"/>
</dbReference>
<evidence type="ECO:0000313" key="4">
    <source>
        <dbReference type="Proteomes" id="UP000035368"/>
    </source>
</evidence>
<name>A0A0G3GSY6_9CORY</name>
<dbReference type="NCBIfam" id="NF006073">
    <property type="entry name" value="PRK08219.1"/>
    <property type="match status" value="1"/>
</dbReference>
<dbReference type="GO" id="GO:0016491">
    <property type="term" value="F:oxidoreductase activity"/>
    <property type="evidence" value="ECO:0007669"/>
    <property type="project" value="UniProtKB-KW"/>
</dbReference>
<dbReference type="RefSeq" id="WP_047241112.1">
    <property type="nucleotide sequence ID" value="NZ_CP011541.1"/>
</dbReference>
<dbReference type="AlphaFoldDB" id="A0A0G3GSY6"/>
<dbReference type="InterPro" id="IPR002347">
    <property type="entry name" value="SDR_fam"/>
</dbReference>
<dbReference type="SUPFAM" id="SSF51735">
    <property type="entry name" value="NAD(P)-binding Rossmann-fold domains"/>
    <property type="match status" value="1"/>
</dbReference>
<dbReference type="KEGG" id="cei:CEPID_12080"/>
<dbReference type="OrthoDB" id="158573at2"/>
<dbReference type="STRING" id="1050174.CEPID_12080"/>
<dbReference type="PROSITE" id="PS00061">
    <property type="entry name" value="ADH_SHORT"/>
    <property type="match status" value="1"/>
</dbReference>
<comment type="similarity">
    <text evidence="1">Belongs to the short-chain dehydrogenases/reductases (SDR) family.</text>
</comment>
<dbReference type="CDD" id="cd05233">
    <property type="entry name" value="SDR_c"/>
    <property type="match status" value="1"/>
</dbReference>
<keyword evidence="2" id="KW-0560">Oxidoreductase</keyword>
<dbReference type="Gene3D" id="3.40.50.720">
    <property type="entry name" value="NAD(P)-binding Rossmann-like Domain"/>
    <property type="match status" value="1"/>
</dbReference>
<dbReference type="PANTHER" id="PTHR44196">
    <property type="entry name" value="DEHYDROGENASE/REDUCTASE SDR FAMILY MEMBER 7B"/>
    <property type="match status" value="1"/>
</dbReference>
<gene>
    <name evidence="3" type="ORF">CEPID_12080</name>
</gene>
<evidence type="ECO:0000256" key="2">
    <source>
        <dbReference type="ARBA" id="ARBA00023002"/>
    </source>
</evidence>
<dbReference type="PRINTS" id="PR00081">
    <property type="entry name" value="GDHRDH"/>
</dbReference>
<protein>
    <submittedName>
        <fullName evidence="3">Short-chain alcohol dehydrogenase</fullName>
    </submittedName>
</protein>
<dbReference type="Proteomes" id="UP000035368">
    <property type="component" value="Chromosome"/>
</dbReference>
<dbReference type="PATRIC" id="fig|1050174.4.peg.2440"/>
<keyword evidence="4" id="KW-1185">Reference proteome</keyword>
<dbReference type="InterPro" id="IPR036291">
    <property type="entry name" value="NAD(P)-bd_dom_sf"/>
</dbReference>
<dbReference type="InterPro" id="IPR020904">
    <property type="entry name" value="Sc_DH/Rdtase_CS"/>
</dbReference>
<accession>A0A0G3GSY6</accession>
<evidence type="ECO:0000256" key="1">
    <source>
        <dbReference type="ARBA" id="ARBA00006484"/>
    </source>
</evidence>
<organism evidence="3 4">
    <name type="scientific">Corynebacterium epidermidicanis</name>
    <dbReference type="NCBI Taxonomy" id="1050174"/>
    <lineage>
        <taxon>Bacteria</taxon>
        <taxon>Bacillati</taxon>
        <taxon>Actinomycetota</taxon>
        <taxon>Actinomycetes</taxon>
        <taxon>Mycobacteriales</taxon>
        <taxon>Corynebacteriaceae</taxon>
        <taxon>Corynebacterium</taxon>
    </lineage>
</organism>
<sequence>MSAKQIAVITGASSGVGLAVAKQCADLGYTVYAHYRTAPAFEASEVHWWQADFPDLGEIPELSACDLLVHCAGVCELSPVSETTLSDWQAAMDVNLLGPVALTNALLPALRAAGGHVIYINSGAGLRANPTWGTYAASKFAARAWCDALRAEEPKIRVTSVHPGRIDTPMQEAIVKSEGGTYDGAKFLQSNTVATAVLNLVQLPADTQPNSIELRPRS</sequence>
<proteinExistence type="inferred from homology"/>
<dbReference type="PANTHER" id="PTHR44196:SF1">
    <property type="entry name" value="DEHYDROGENASE_REDUCTASE SDR FAMILY MEMBER 7B"/>
    <property type="match status" value="1"/>
</dbReference>